<dbReference type="EMBL" id="AP024488">
    <property type="protein sequence ID" value="BCS96838.1"/>
    <property type="molecule type" value="Genomic_DNA"/>
</dbReference>
<keyword evidence="6 8" id="KW-0342">GTP-binding</keyword>
<evidence type="ECO:0000256" key="7">
    <source>
        <dbReference type="ARBA" id="ARBA00032345"/>
    </source>
</evidence>
<comment type="subunit">
    <text evidence="8">Associates with the 50S ribosomal subunit.</text>
</comment>
<dbReference type="Proteomes" id="UP001320148">
    <property type="component" value="Chromosome"/>
</dbReference>
<reference evidence="13 14" key="1">
    <citation type="submission" date="2021-02" db="EMBL/GenBank/DDBJ databases">
        <title>Complete genome of Desulfoluna sp. strain ASN36.</title>
        <authorList>
            <person name="Takahashi A."/>
            <person name="Kojima H."/>
            <person name="Fukui M."/>
        </authorList>
    </citation>
    <scope>NUCLEOTIDE SEQUENCE [LARGE SCALE GENOMIC DNA]</scope>
    <source>
        <strain evidence="13 14">ASN36</strain>
    </source>
</reference>
<sequence length="487" mass="55033">MKPIVAIIGRPNVGKSTLFNRITRSRSALVDDMPGVTRDRHYGEAVWNDAPFLLVDTGGYLIDDEDAFAGAIRDQVMQAVAEADAVVMVLDGKGGISPYDRDLVTILRESHPKVFYVVNKIDGENQEQNLYDFYSLGIDHPYPVSGEHGYGVPDFLDDLSASFPEAAAYPEDNDEIINVAVVGRPNAGKSSIINRITGQHRLVVSDVAGTTRDSIDTMVKRDGQLYRFIDTAGIRRKGKVKEKLEKFSVLKAIKSMERCDVALILIDSSEGVTDQDVTVAGYAHAKGCGVIFVFNKWDLVPADEKNPKLFKERLDMGAKFLTFAPYTTLSALTGQRVEKLFGEIRAVYEQYNTRFSTGEVNRIIEWATERTPPPLHKGKRLKFFYTTQVATKPPTFVSFVNYPEAVHFSYRRFLLNQMREYTGLDKAPIKLLYREKSGRMEFGPKPEDNTNTRNKGHKDKESRNKLKKKKERKLQTAKKRKRDESQQ</sequence>
<keyword evidence="3 8" id="KW-0690">Ribosome biogenesis</keyword>
<feature type="region of interest" description="Disordered" evidence="11">
    <location>
        <begin position="439"/>
        <end position="487"/>
    </location>
</feature>
<evidence type="ECO:0000256" key="10">
    <source>
        <dbReference type="RuleBase" id="RU004481"/>
    </source>
</evidence>
<keyword evidence="14" id="KW-1185">Reference proteome</keyword>
<feature type="binding site" evidence="8">
    <location>
        <begin position="119"/>
        <end position="122"/>
    </location>
    <ligand>
        <name>GTP</name>
        <dbReference type="ChEBI" id="CHEBI:37565"/>
        <label>1</label>
    </ligand>
</feature>
<dbReference type="CDD" id="cd01894">
    <property type="entry name" value="EngA1"/>
    <property type="match status" value="1"/>
</dbReference>
<dbReference type="NCBIfam" id="TIGR00231">
    <property type="entry name" value="small_GTP"/>
    <property type="match status" value="2"/>
</dbReference>
<evidence type="ECO:0000256" key="1">
    <source>
        <dbReference type="ARBA" id="ARBA00008279"/>
    </source>
</evidence>
<feature type="binding site" evidence="8">
    <location>
        <begin position="183"/>
        <end position="190"/>
    </location>
    <ligand>
        <name>GTP</name>
        <dbReference type="ChEBI" id="CHEBI:37565"/>
        <label>2</label>
    </ligand>
</feature>
<dbReference type="PANTHER" id="PTHR43834:SF6">
    <property type="entry name" value="GTPASE DER"/>
    <property type="match status" value="1"/>
</dbReference>
<protein>
    <recommendedName>
        <fullName evidence="2 8">GTPase Der</fullName>
    </recommendedName>
    <alternativeName>
        <fullName evidence="7 8">GTP-binding protein EngA</fullName>
    </alternativeName>
</protein>
<dbReference type="CDD" id="cd01895">
    <property type="entry name" value="EngA2"/>
    <property type="match status" value="1"/>
</dbReference>
<evidence type="ECO:0000256" key="4">
    <source>
        <dbReference type="ARBA" id="ARBA00022737"/>
    </source>
</evidence>
<dbReference type="Gene3D" id="3.40.50.300">
    <property type="entry name" value="P-loop containing nucleotide triphosphate hydrolases"/>
    <property type="match status" value="2"/>
</dbReference>
<dbReference type="InterPro" id="IPR032859">
    <property type="entry name" value="KH_dom-like"/>
</dbReference>
<dbReference type="PANTHER" id="PTHR43834">
    <property type="entry name" value="GTPASE DER"/>
    <property type="match status" value="1"/>
</dbReference>
<dbReference type="InterPro" id="IPR015946">
    <property type="entry name" value="KH_dom-like_a/b"/>
</dbReference>
<evidence type="ECO:0000313" key="13">
    <source>
        <dbReference type="EMBL" id="BCS96838.1"/>
    </source>
</evidence>
<dbReference type="Pfam" id="PF14714">
    <property type="entry name" value="KH_dom-like"/>
    <property type="match status" value="1"/>
</dbReference>
<feature type="binding site" evidence="8">
    <location>
        <begin position="230"/>
        <end position="234"/>
    </location>
    <ligand>
        <name>GTP</name>
        <dbReference type="ChEBI" id="CHEBI:37565"/>
        <label>2</label>
    </ligand>
</feature>
<evidence type="ECO:0000256" key="11">
    <source>
        <dbReference type="SAM" id="MobiDB-lite"/>
    </source>
</evidence>
<accession>A0ABM7PIF3</accession>
<comment type="function">
    <text evidence="8 10">GTPase that plays an essential role in the late steps of ribosome biogenesis.</text>
</comment>
<keyword evidence="5 8" id="KW-0547">Nucleotide-binding</keyword>
<evidence type="ECO:0000256" key="2">
    <source>
        <dbReference type="ARBA" id="ARBA00020953"/>
    </source>
</evidence>
<feature type="compositionally biased region" description="Basic and acidic residues" evidence="11">
    <location>
        <begin position="439"/>
        <end position="450"/>
    </location>
</feature>
<dbReference type="NCBIfam" id="TIGR03594">
    <property type="entry name" value="GTPase_EngA"/>
    <property type="match status" value="1"/>
</dbReference>
<dbReference type="InterPro" id="IPR016484">
    <property type="entry name" value="GTPase_Der"/>
</dbReference>
<feature type="binding site" evidence="8">
    <location>
        <begin position="56"/>
        <end position="60"/>
    </location>
    <ligand>
        <name>GTP</name>
        <dbReference type="ChEBI" id="CHEBI:37565"/>
        <label>1</label>
    </ligand>
</feature>
<dbReference type="Gene3D" id="3.30.300.20">
    <property type="match status" value="1"/>
</dbReference>
<dbReference type="InterPro" id="IPR027417">
    <property type="entry name" value="P-loop_NTPase"/>
</dbReference>
<dbReference type="PRINTS" id="PR00326">
    <property type="entry name" value="GTP1OBG"/>
</dbReference>
<evidence type="ECO:0000313" key="14">
    <source>
        <dbReference type="Proteomes" id="UP001320148"/>
    </source>
</evidence>
<evidence type="ECO:0000256" key="9">
    <source>
        <dbReference type="PROSITE-ProRule" id="PRU01049"/>
    </source>
</evidence>
<name>A0ABM7PIF3_9BACT</name>
<keyword evidence="4 10" id="KW-0677">Repeat</keyword>
<feature type="compositionally biased region" description="Basic residues" evidence="11">
    <location>
        <begin position="465"/>
        <end position="481"/>
    </location>
</feature>
<evidence type="ECO:0000259" key="12">
    <source>
        <dbReference type="PROSITE" id="PS51712"/>
    </source>
</evidence>
<comment type="similarity">
    <text evidence="1 8 9 10">Belongs to the TRAFAC class TrmE-Era-EngA-EngB-Septin-like GTPase superfamily. EngA (Der) GTPase family.</text>
</comment>
<dbReference type="InterPro" id="IPR031166">
    <property type="entry name" value="G_ENGA"/>
</dbReference>
<feature type="domain" description="EngA-type G" evidence="12">
    <location>
        <begin position="3"/>
        <end position="167"/>
    </location>
</feature>
<evidence type="ECO:0000256" key="5">
    <source>
        <dbReference type="ARBA" id="ARBA00022741"/>
    </source>
</evidence>
<evidence type="ECO:0000256" key="6">
    <source>
        <dbReference type="ARBA" id="ARBA00023134"/>
    </source>
</evidence>
<dbReference type="SUPFAM" id="SSF52540">
    <property type="entry name" value="P-loop containing nucleoside triphosphate hydrolases"/>
    <property type="match status" value="2"/>
</dbReference>
<dbReference type="PROSITE" id="PS51712">
    <property type="entry name" value="G_ENGA"/>
    <property type="match status" value="2"/>
</dbReference>
<dbReference type="PIRSF" id="PIRSF006485">
    <property type="entry name" value="GTP-binding_EngA"/>
    <property type="match status" value="1"/>
</dbReference>
<dbReference type="InterPro" id="IPR005225">
    <property type="entry name" value="Small_GTP-bd"/>
</dbReference>
<feature type="binding site" evidence="8">
    <location>
        <begin position="295"/>
        <end position="298"/>
    </location>
    <ligand>
        <name>GTP</name>
        <dbReference type="ChEBI" id="CHEBI:37565"/>
        <label>2</label>
    </ligand>
</feature>
<dbReference type="RefSeq" id="WP_236893117.1">
    <property type="nucleotide sequence ID" value="NZ_AP024488.1"/>
</dbReference>
<evidence type="ECO:0000256" key="8">
    <source>
        <dbReference type="HAMAP-Rule" id="MF_00195"/>
    </source>
</evidence>
<gene>
    <name evidence="8 13" type="primary">der</name>
    <name evidence="13" type="ORF">DSLASN_24700</name>
</gene>
<evidence type="ECO:0000256" key="3">
    <source>
        <dbReference type="ARBA" id="ARBA00022517"/>
    </source>
</evidence>
<organism evidence="13 14">
    <name type="scientific">Desulfoluna limicola</name>
    <dbReference type="NCBI Taxonomy" id="2810562"/>
    <lineage>
        <taxon>Bacteria</taxon>
        <taxon>Pseudomonadati</taxon>
        <taxon>Thermodesulfobacteriota</taxon>
        <taxon>Desulfobacteria</taxon>
        <taxon>Desulfobacterales</taxon>
        <taxon>Desulfolunaceae</taxon>
        <taxon>Desulfoluna</taxon>
    </lineage>
</organism>
<dbReference type="HAMAP" id="MF_00195">
    <property type="entry name" value="GTPase_Der"/>
    <property type="match status" value="1"/>
</dbReference>
<dbReference type="Pfam" id="PF01926">
    <property type="entry name" value="MMR_HSR1"/>
    <property type="match status" value="2"/>
</dbReference>
<feature type="binding site" evidence="8">
    <location>
        <begin position="9"/>
        <end position="16"/>
    </location>
    <ligand>
        <name>GTP</name>
        <dbReference type="ChEBI" id="CHEBI:37565"/>
        <label>1</label>
    </ligand>
</feature>
<feature type="domain" description="EngA-type G" evidence="12">
    <location>
        <begin position="177"/>
        <end position="352"/>
    </location>
</feature>
<proteinExistence type="inferred from homology"/>
<dbReference type="InterPro" id="IPR006073">
    <property type="entry name" value="GTP-bd"/>
</dbReference>